<protein>
    <submittedName>
        <fullName evidence="2">Uncharacterized protein</fullName>
    </submittedName>
</protein>
<dbReference type="EMBL" id="KP211877">
    <property type="protein sequence ID" value="ANV80187.1"/>
    <property type="molecule type" value="Genomic_DNA"/>
</dbReference>
<dbReference type="AlphaFoldDB" id="A0A1B1TD27"/>
<proteinExistence type="predicted"/>
<organism evidence="2">
    <name type="scientific">uncultured Poseidoniia archaeon</name>
    <dbReference type="NCBI Taxonomy" id="1697135"/>
    <lineage>
        <taxon>Archaea</taxon>
        <taxon>Methanobacteriati</taxon>
        <taxon>Thermoplasmatota</taxon>
        <taxon>Candidatus Poseidoniia</taxon>
        <taxon>environmental samples</taxon>
    </lineage>
</organism>
<keyword evidence="1" id="KW-0812">Transmembrane</keyword>
<sequence length="76" mass="9096">MDNKRNDSVLFEHPLLEKFVFYSIFRAIYGAIILIITWTFATNSNLPSYFSVLFLIFSMIFSRYIFKKIKTKKNNE</sequence>
<keyword evidence="1" id="KW-0472">Membrane</keyword>
<reference evidence="2" key="1">
    <citation type="journal article" date="2015" name="ISME J.">
        <title>A new class of marine Euryarchaeota group II from the Mediterranean deep chlorophyll maximum.</title>
        <authorList>
            <person name="Martin-Cuadrado A.B."/>
            <person name="Garcia-Heredia I."/>
            <person name="Molto A.G."/>
            <person name="Lopez-Ubeda R."/>
            <person name="Kimes N."/>
            <person name="Lopez-Garcia P."/>
            <person name="Moreira D."/>
            <person name="Rodriguez-Valera F."/>
        </authorList>
    </citation>
    <scope>NUCLEOTIDE SEQUENCE</scope>
</reference>
<evidence type="ECO:0000313" key="2">
    <source>
        <dbReference type="EMBL" id="ANV80187.1"/>
    </source>
</evidence>
<keyword evidence="1" id="KW-1133">Transmembrane helix</keyword>
<feature type="transmembrane region" description="Helical" evidence="1">
    <location>
        <begin position="20"/>
        <end position="40"/>
    </location>
</feature>
<accession>A0A1B1TD27</accession>
<reference evidence="2" key="2">
    <citation type="submission" date="2016-12" db="EMBL/GenBank/DDBJ databases">
        <authorList>
            <person name="Song W.-J."/>
            <person name="Kurnit D.M."/>
        </authorList>
    </citation>
    <scope>NUCLEOTIDE SEQUENCE</scope>
</reference>
<feature type="transmembrane region" description="Helical" evidence="1">
    <location>
        <begin position="46"/>
        <end position="66"/>
    </location>
</feature>
<name>A0A1B1TD27_9ARCH</name>
<evidence type="ECO:0000256" key="1">
    <source>
        <dbReference type="SAM" id="Phobius"/>
    </source>
</evidence>